<gene>
    <name evidence="2" type="ORF">ABT404_03415</name>
</gene>
<feature type="region of interest" description="Disordered" evidence="1">
    <location>
        <begin position="145"/>
        <end position="180"/>
    </location>
</feature>
<protein>
    <recommendedName>
        <fullName evidence="4">Transposase</fullName>
    </recommendedName>
</protein>
<evidence type="ECO:0000256" key="1">
    <source>
        <dbReference type="SAM" id="MobiDB-lite"/>
    </source>
</evidence>
<keyword evidence="3" id="KW-1185">Reference proteome</keyword>
<evidence type="ECO:0000313" key="2">
    <source>
        <dbReference type="EMBL" id="MER7178532.1"/>
    </source>
</evidence>
<proteinExistence type="predicted"/>
<name>A0ABV1WNZ5_9ACTN</name>
<dbReference type="EMBL" id="JBEPEK010000014">
    <property type="protein sequence ID" value="MER7178532.1"/>
    <property type="molecule type" value="Genomic_DNA"/>
</dbReference>
<comment type="caution">
    <text evidence="2">The sequence shown here is derived from an EMBL/GenBank/DDBJ whole genome shotgun (WGS) entry which is preliminary data.</text>
</comment>
<evidence type="ECO:0000313" key="3">
    <source>
        <dbReference type="Proteomes" id="UP001474181"/>
    </source>
</evidence>
<evidence type="ECO:0008006" key="4">
    <source>
        <dbReference type="Google" id="ProtNLM"/>
    </source>
</evidence>
<accession>A0ABV1WNZ5</accession>
<dbReference type="Proteomes" id="UP001474181">
    <property type="component" value="Unassembled WGS sequence"/>
</dbReference>
<organism evidence="2 3">
    <name type="scientific">Streptomyces hyaluromycini</name>
    <dbReference type="NCBI Taxonomy" id="1377993"/>
    <lineage>
        <taxon>Bacteria</taxon>
        <taxon>Bacillati</taxon>
        <taxon>Actinomycetota</taxon>
        <taxon>Actinomycetes</taxon>
        <taxon>Kitasatosporales</taxon>
        <taxon>Streptomycetaceae</taxon>
        <taxon>Streptomyces</taxon>
    </lineage>
</organism>
<sequence length="180" mass="20401">MRTADDYAAGLAAVYERASAPALRELSRRVPRRPPLPVTTVWRIVHRKGLPATTEQLVTYLTACGASPPEQRLYVRAHRRITARRGERPGPPRARRRAAARPDELAHYTDKINAIHRSLLDNLPAWDVETALTARHRLPLRRAVPAQRHRRPCDRQAALPHRPPTVRCRRPARPPHSPAA</sequence>
<dbReference type="RefSeq" id="WP_350776969.1">
    <property type="nucleotide sequence ID" value="NZ_JBEPEK010000014.1"/>
</dbReference>
<reference evidence="2 3" key="1">
    <citation type="submission" date="2024-06" db="EMBL/GenBank/DDBJ databases">
        <title>The Natural Products Discovery Center: Release of the First 8490 Sequenced Strains for Exploring Actinobacteria Biosynthetic Diversity.</title>
        <authorList>
            <person name="Kalkreuter E."/>
            <person name="Kautsar S.A."/>
            <person name="Yang D."/>
            <person name="Bader C.D."/>
            <person name="Teijaro C.N."/>
            <person name="Fluegel L."/>
            <person name="Davis C.M."/>
            <person name="Simpson J.R."/>
            <person name="Lauterbach L."/>
            <person name="Steele A.D."/>
            <person name="Gui C."/>
            <person name="Meng S."/>
            <person name="Li G."/>
            <person name="Viehrig K."/>
            <person name="Ye F."/>
            <person name="Su P."/>
            <person name="Kiefer A.F."/>
            <person name="Nichols A."/>
            <person name="Cepeda A.J."/>
            <person name="Yan W."/>
            <person name="Fan B."/>
            <person name="Jiang Y."/>
            <person name="Adhikari A."/>
            <person name="Zheng C.-J."/>
            <person name="Schuster L."/>
            <person name="Cowan T.M."/>
            <person name="Smanski M.J."/>
            <person name="Chevrette M.G."/>
            <person name="De Carvalho L.P.S."/>
            <person name="Shen B."/>
        </authorList>
    </citation>
    <scope>NUCLEOTIDE SEQUENCE [LARGE SCALE GENOMIC DNA]</scope>
    <source>
        <strain evidence="2 3">NPDC000234</strain>
    </source>
</reference>